<organism evidence="8 9">
    <name type="scientific">Fodinicola feengrottensis</name>
    <dbReference type="NCBI Taxonomy" id="435914"/>
    <lineage>
        <taxon>Bacteria</taxon>
        <taxon>Bacillati</taxon>
        <taxon>Actinomycetota</taxon>
        <taxon>Actinomycetes</taxon>
        <taxon>Mycobacteriales</taxon>
        <taxon>Fodinicola</taxon>
    </lineage>
</organism>
<dbReference type="CDD" id="cd02022">
    <property type="entry name" value="DPCK"/>
    <property type="match status" value="1"/>
</dbReference>
<dbReference type="Proteomes" id="UP001500618">
    <property type="component" value="Unassembled WGS sequence"/>
</dbReference>
<keyword evidence="9" id="KW-1185">Reference proteome</keyword>
<comment type="similarity">
    <text evidence="2">In the C-terminal section; belongs to the UPF0157 (GrpB) family.</text>
</comment>
<dbReference type="Pfam" id="PF04229">
    <property type="entry name" value="GrpB"/>
    <property type="match status" value="1"/>
</dbReference>
<gene>
    <name evidence="6 8" type="primary">coaE</name>
    <name evidence="8" type="ORF">GCM10009765_69510</name>
</gene>
<comment type="caution">
    <text evidence="8">The sequence shown here is derived from an EMBL/GenBank/DDBJ whole genome shotgun (WGS) entry which is preliminary data.</text>
</comment>
<evidence type="ECO:0000256" key="4">
    <source>
        <dbReference type="ARBA" id="ARBA00022840"/>
    </source>
</evidence>
<evidence type="ECO:0000313" key="9">
    <source>
        <dbReference type="Proteomes" id="UP001500618"/>
    </source>
</evidence>
<keyword evidence="6" id="KW-0808">Transferase</keyword>
<dbReference type="HAMAP" id="MF_00376">
    <property type="entry name" value="Dephospho_CoA_kinase"/>
    <property type="match status" value="1"/>
</dbReference>
<name>A0ABN2IRF2_9ACTN</name>
<dbReference type="PANTHER" id="PTHR34822:SF1">
    <property type="entry name" value="GRPB FAMILY PROTEIN"/>
    <property type="match status" value="1"/>
</dbReference>
<protein>
    <recommendedName>
        <fullName evidence="6 7">Dephospho-CoA kinase</fullName>
        <ecNumber evidence="6 7">2.7.1.24</ecNumber>
    </recommendedName>
    <alternativeName>
        <fullName evidence="6">Dephosphocoenzyme A kinase</fullName>
    </alternativeName>
</protein>
<evidence type="ECO:0000256" key="5">
    <source>
        <dbReference type="ARBA" id="ARBA00022993"/>
    </source>
</evidence>
<dbReference type="InterPro" id="IPR027417">
    <property type="entry name" value="P-loop_NTPase"/>
</dbReference>
<dbReference type="PROSITE" id="PS51219">
    <property type="entry name" value="DPCK"/>
    <property type="match status" value="1"/>
</dbReference>
<reference evidence="8 9" key="1">
    <citation type="journal article" date="2019" name="Int. J. Syst. Evol. Microbiol.">
        <title>The Global Catalogue of Microorganisms (GCM) 10K type strain sequencing project: providing services to taxonomists for standard genome sequencing and annotation.</title>
        <authorList>
            <consortium name="The Broad Institute Genomics Platform"/>
            <consortium name="The Broad Institute Genome Sequencing Center for Infectious Disease"/>
            <person name="Wu L."/>
            <person name="Ma J."/>
        </authorList>
    </citation>
    <scope>NUCLEOTIDE SEQUENCE [LARGE SCALE GENOMIC DNA]</scope>
    <source>
        <strain evidence="8 9">JCM 14718</strain>
    </source>
</reference>
<dbReference type="InterPro" id="IPR001977">
    <property type="entry name" value="Depp_CoAkinase"/>
</dbReference>
<comment type="catalytic activity">
    <reaction evidence="6">
        <text>3'-dephospho-CoA + ATP = ADP + CoA + H(+)</text>
        <dbReference type="Rhea" id="RHEA:18245"/>
        <dbReference type="ChEBI" id="CHEBI:15378"/>
        <dbReference type="ChEBI" id="CHEBI:30616"/>
        <dbReference type="ChEBI" id="CHEBI:57287"/>
        <dbReference type="ChEBI" id="CHEBI:57328"/>
        <dbReference type="ChEBI" id="CHEBI:456216"/>
        <dbReference type="EC" id="2.7.1.24"/>
    </reaction>
</comment>
<dbReference type="InterPro" id="IPR043519">
    <property type="entry name" value="NT_sf"/>
</dbReference>
<evidence type="ECO:0000256" key="3">
    <source>
        <dbReference type="ARBA" id="ARBA00022741"/>
    </source>
</evidence>
<comment type="similarity">
    <text evidence="6">Belongs to the CoaE family.</text>
</comment>
<dbReference type="Gene3D" id="3.40.50.300">
    <property type="entry name" value="P-loop containing nucleotide triphosphate hydrolases"/>
    <property type="match status" value="1"/>
</dbReference>
<dbReference type="Pfam" id="PF01121">
    <property type="entry name" value="CoaE"/>
    <property type="match status" value="1"/>
</dbReference>
<keyword evidence="6" id="KW-0963">Cytoplasm</keyword>
<dbReference type="EMBL" id="BAAANY010000036">
    <property type="protein sequence ID" value="GAA1710288.1"/>
    <property type="molecule type" value="Genomic_DNA"/>
</dbReference>
<keyword evidence="5 6" id="KW-0173">Coenzyme A biosynthesis</keyword>
<comment type="subcellular location">
    <subcellularLocation>
        <location evidence="6">Cytoplasm</location>
    </subcellularLocation>
</comment>
<comment type="pathway">
    <text evidence="6">Cofactor biosynthesis; coenzyme A biosynthesis; CoA from (R)-pantothenate: step 5/5.</text>
</comment>
<keyword evidence="3 6" id="KW-0547">Nucleotide-binding</keyword>
<keyword evidence="6 8" id="KW-0418">Kinase</keyword>
<sequence>MITVCDTPSMLRIGLTGGIGAGKSSVSARLAARGAVVIDADRLAREVVEPGTSGLAAVVEAFGPDVLTAEGALDRPALAAVVFADPTARQTLNAIVHPLVGARTYERMRQAGEDAMVVHDVPLLVENGLGPSYHLVVVVHADEDVRVDRLRRDRAMPAEQARARIDAQATDEQRRAAADVWLDNGGSLRTLENAVNQLWDDRLLPYQENLRARRPATRSGQAEIVPSDPTWPAQAERVLGKLRAALGETAVRVDHIGSTSVPGLAAKDILDLQVSVRAIADADAAANTFADAGFPAVQRIRSDEPKPIEPDPARWAKRYHNNADPGRQVNLHVRVVGWPNWRYALLFRDWLRADADARGAYERHKLALAADFPDYAGYAEAKEPWFDQALPKAEEWAARTGWSA</sequence>
<dbReference type="NCBIfam" id="TIGR00152">
    <property type="entry name" value="dephospho-CoA kinase"/>
    <property type="match status" value="1"/>
</dbReference>
<dbReference type="SUPFAM" id="SSF52540">
    <property type="entry name" value="P-loop containing nucleoside triphosphate hydrolases"/>
    <property type="match status" value="1"/>
</dbReference>
<evidence type="ECO:0000313" key="8">
    <source>
        <dbReference type="EMBL" id="GAA1710288.1"/>
    </source>
</evidence>
<dbReference type="InterPro" id="IPR007344">
    <property type="entry name" value="GrpB/CoaE"/>
</dbReference>
<keyword evidence="4 6" id="KW-0067">ATP-binding</keyword>
<dbReference type="Gene3D" id="3.30.460.10">
    <property type="entry name" value="Beta Polymerase, domain 2"/>
    <property type="match status" value="1"/>
</dbReference>
<accession>A0ABN2IRF2</accession>
<comment type="similarity">
    <text evidence="1">In the N-terminal section; belongs to the CoaE family.</text>
</comment>
<dbReference type="EC" id="2.7.1.24" evidence="6 7"/>
<dbReference type="PANTHER" id="PTHR34822">
    <property type="entry name" value="GRPB DOMAIN PROTEIN (AFU_ORTHOLOGUE AFUA_1G01530)"/>
    <property type="match status" value="1"/>
</dbReference>
<feature type="binding site" evidence="6">
    <location>
        <begin position="20"/>
        <end position="25"/>
    </location>
    <ligand>
        <name>ATP</name>
        <dbReference type="ChEBI" id="CHEBI:30616"/>
    </ligand>
</feature>
<comment type="function">
    <text evidence="6">Catalyzes the phosphorylation of the 3'-hydroxyl group of dephosphocoenzyme A to form coenzyme A.</text>
</comment>
<evidence type="ECO:0000256" key="1">
    <source>
        <dbReference type="ARBA" id="ARBA00008826"/>
    </source>
</evidence>
<dbReference type="NCBIfam" id="NF002879">
    <property type="entry name" value="PRK03333.1"/>
    <property type="match status" value="1"/>
</dbReference>
<proteinExistence type="inferred from homology"/>
<dbReference type="GO" id="GO:0016301">
    <property type="term" value="F:kinase activity"/>
    <property type="evidence" value="ECO:0007669"/>
    <property type="project" value="UniProtKB-KW"/>
</dbReference>
<evidence type="ECO:0000256" key="2">
    <source>
        <dbReference type="ARBA" id="ARBA00011058"/>
    </source>
</evidence>
<dbReference type="SUPFAM" id="SSF81301">
    <property type="entry name" value="Nucleotidyltransferase"/>
    <property type="match status" value="1"/>
</dbReference>
<evidence type="ECO:0000256" key="6">
    <source>
        <dbReference type="HAMAP-Rule" id="MF_00376"/>
    </source>
</evidence>
<evidence type="ECO:0000256" key="7">
    <source>
        <dbReference type="NCBIfam" id="TIGR00152"/>
    </source>
</evidence>